<keyword evidence="4" id="KW-1185">Reference proteome</keyword>
<dbReference type="InterPro" id="IPR011761">
    <property type="entry name" value="ATP-grasp"/>
</dbReference>
<dbReference type="GO" id="GO:0046872">
    <property type="term" value="F:metal ion binding"/>
    <property type="evidence" value="ECO:0007669"/>
    <property type="project" value="InterPro"/>
</dbReference>
<dbReference type="InterPro" id="IPR003806">
    <property type="entry name" value="ATP-grasp_PylC-type"/>
</dbReference>
<feature type="domain" description="ATP-grasp" evidence="2">
    <location>
        <begin position="219"/>
        <end position="292"/>
    </location>
</feature>
<dbReference type="InterPro" id="IPR016677">
    <property type="entry name" value="UCP016817_carboligase"/>
</dbReference>
<name>A0A0H2MDL3_VARPD</name>
<sequence>MQAIAVAAISARAMAEAAASDGFKVIALDLFGDVDTRRAASRWLPIGAPGSLHIESESVLAALHTLAREGEGGEPVLGWIAGSGFEGEPELLEEGAAVLPLIGTAPAAVRRLRDPAAFFGFLAAHVIPFPQVMLQPPEDPAGWLMKDAHGCGGWHVRHAPWSMDEPPSSHHYFQREMPGLPMSATFIANGRDVHVLGFNEQTVRRFGTRPFVFCGAVGPVPVAEDMARRVTAIARTLTAEFELRGLCSLDFMRDGDAIGVLEVNPRPPASMSLYRMPAGSPGVMQAHLRACLDGELPPPVPSHAQEVEGIEIVFAQQPLQLDAAAAQRLAAWPGIRDLPEAGQRFDIDDPLCTLTASGSNAQQVRARLNEGRERLLQSLETKA</sequence>
<comment type="caution">
    <text evidence="3">The sequence shown here is derived from an EMBL/GenBank/DDBJ whole genome shotgun (WGS) entry which is preliminary data.</text>
</comment>
<evidence type="ECO:0000313" key="4">
    <source>
        <dbReference type="Proteomes" id="UP000035170"/>
    </source>
</evidence>
<evidence type="ECO:0000259" key="2">
    <source>
        <dbReference type="PROSITE" id="PS50975"/>
    </source>
</evidence>
<dbReference type="GO" id="GO:0005524">
    <property type="term" value="F:ATP binding"/>
    <property type="evidence" value="ECO:0007669"/>
    <property type="project" value="UniProtKB-UniRule"/>
</dbReference>
<dbReference type="PROSITE" id="PS50975">
    <property type="entry name" value="ATP_GRASP"/>
    <property type="match status" value="1"/>
</dbReference>
<gene>
    <name evidence="3" type="ORF">VPARA_01200</name>
</gene>
<reference evidence="3 4" key="1">
    <citation type="submission" date="2015-03" db="EMBL/GenBank/DDBJ databases">
        <title>Genome sequence of Variovorax paradoxus TBEA6.</title>
        <authorList>
            <person name="Poehlein A."/>
            <person name="Schuldes J."/>
            <person name="Wuebbeler J.H."/>
            <person name="Hiessl S."/>
            <person name="Steinbuechel A."/>
            <person name="Daniel R."/>
        </authorList>
    </citation>
    <scope>NUCLEOTIDE SEQUENCE [LARGE SCALE GENOMIC DNA]</scope>
    <source>
        <strain evidence="3 4">TBEA6</strain>
    </source>
</reference>
<dbReference type="AlphaFoldDB" id="A0A0H2MDL3"/>
<dbReference type="PATRIC" id="fig|34073.19.peg.118"/>
<dbReference type="EMBL" id="JZWI01000001">
    <property type="protein sequence ID" value="KLN58757.1"/>
    <property type="molecule type" value="Genomic_DNA"/>
</dbReference>
<organism evidence="3 4">
    <name type="scientific">Variovorax paradoxus</name>
    <dbReference type="NCBI Taxonomy" id="34073"/>
    <lineage>
        <taxon>Bacteria</taxon>
        <taxon>Pseudomonadati</taxon>
        <taxon>Pseudomonadota</taxon>
        <taxon>Betaproteobacteria</taxon>
        <taxon>Burkholderiales</taxon>
        <taxon>Comamonadaceae</taxon>
        <taxon>Variovorax</taxon>
    </lineage>
</organism>
<keyword evidence="1" id="KW-0547">Nucleotide-binding</keyword>
<accession>A0A0H2MDL3</accession>
<dbReference type="PIRSF" id="PIRSF016817">
    <property type="entry name" value="UCP016817_carboligase"/>
    <property type="match status" value="1"/>
</dbReference>
<dbReference type="SUPFAM" id="SSF56059">
    <property type="entry name" value="Glutathione synthetase ATP-binding domain-like"/>
    <property type="match status" value="1"/>
</dbReference>
<dbReference type="Gene3D" id="3.30.470.20">
    <property type="entry name" value="ATP-grasp fold, B domain"/>
    <property type="match status" value="1"/>
</dbReference>
<proteinExistence type="predicted"/>
<evidence type="ECO:0000313" key="3">
    <source>
        <dbReference type="EMBL" id="KLN58757.1"/>
    </source>
</evidence>
<dbReference type="Pfam" id="PF02655">
    <property type="entry name" value="ATP-grasp_3"/>
    <property type="match status" value="1"/>
</dbReference>
<evidence type="ECO:0000256" key="1">
    <source>
        <dbReference type="PROSITE-ProRule" id="PRU00409"/>
    </source>
</evidence>
<keyword evidence="1" id="KW-0067">ATP-binding</keyword>
<protein>
    <submittedName>
        <fullName evidence="3">ATP-grasp domain protein</fullName>
    </submittedName>
</protein>
<dbReference type="Proteomes" id="UP000035170">
    <property type="component" value="Unassembled WGS sequence"/>
</dbReference>